<organism evidence="2 3">
    <name type="scientific">Alteraurantiacibacter aquimixticola</name>
    <dbReference type="NCBI Taxonomy" id="2489173"/>
    <lineage>
        <taxon>Bacteria</taxon>
        <taxon>Pseudomonadati</taxon>
        <taxon>Pseudomonadota</taxon>
        <taxon>Alphaproteobacteria</taxon>
        <taxon>Sphingomonadales</taxon>
        <taxon>Erythrobacteraceae</taxon>
        <taxon>Alteraurantiacibacter</taxon>
    </lineage>
</organism>
<dbReference type="Proteomes" id="UP000309389">
    <property type="component" value="Unassembled WGS sequence"/>
</dbReference>
<dbReference type="Gene3D" id="3.40.1260.10">
    <property type="entry name" value="DsrEFH-like"/>
    <property type="match status" value="1"/>
</dbReference>
<gene>
    <name evidence="2" type="ORF">E5222_00875</name>
</gene>
<dbReference type="PANTHER" id="PTHR37691">
    <property type="entry name" value="BLR3518 PROTEIN"/>
    <property type="match status" value="1"/>
</dbReference>
<dbReference type="SUPFAM" id="SSF75169">
    <property type="entry name" value="DsrEFH-like"/>
    <property type="match status" value="1"/>
</dbReference>
<dbReference type="InterPro" id="IPR003787">
    <property type="entry name" value="Sulphur_relay_DsrE/F-like"/>
</dbReference>
<accession>A0A4T3F2X2</accession>
<dbReference type="AlphaFoldDB" id="A0A4T3F2X2"/>
<evidence type="ECO:0000256" key="1">
    <source>
        <dbReference type="SAM" id="SignalP"/>
    </source>
</evidence>
<evidence type="ECO:0000313" key="3">
    <source>
        <dbReference type="Proteomes" id="UP000309389"/>
    </source>
</evidence>
<proteinExistence type="predicted"/>
<name>A0A4T3F2X2_9SPHN</name>
<feature type="signal peptide" evidence="1">
    <location>
        <begin position="1"/>
        <end position="35"/>
    </location>
</feature>
<keyword evidence="1" id="KW-0732">Signal</keyword>
<evidence type="ECO:0000313" key="2">
    <source>
        <dbReference type="EMBL" id="TIX51071.1"/>
    </source>
</evidence>
<keyword evidence="3" id="KW-1185">Reference proteome</keyword>
<reference evidence="2 3" key="1">
    <citation type="submission" date="2019-04" db="EMBL/GenBank/DDBJ databases">
        <title>Altererythrobacter aquimixticola sp. nov., isolated from sediment of junction between the ocean and a freshwater spring.</title>
        <authorList>
            <person name="Yoon J.-H."/>
        </authorList>
    </citation>
    <scope>NUCLEOTIDE SEQUENCE [LARGE SCALE GENOMIC DNA]</scope>
    <source>
        <strain evidence="2 3">SSKS-13</strain>
    </source>
</reference>
<protein>
    <submittedName>
        <fullName evidence="2">Uncharacterized protein</fullName>
    </submittedName>
</protein>
<dbReference type="Pfam" id="PF02635">
    <property type="entry name" value="DsrE"/>
    <property type="match status" value="1"/>
</dbReference>
<dbReference type="OrthoDB" id="7206705at2"/>
<feature type="chain" id="PRO_5020407461" evidence="1">
    <location>
        <begin position="36"/>
        <end position="196"/>
    </location>
</feature>
<comment type="caution">
    <text evidence="2">The sequence shown here is derived from an EMBL/GenBank/DDBJ whole genome shotgun (WGS) entry which is preliminary data.</text>
</comment>
<dbReference type="InterPro" id="IPR027396">
    <property type="entry name" value="DsrEFH-like"/>
</dbReference>
<dbReference type="PANTHER" id="PTHR37691:SF1">
    <property type="entry name" value="BLR3518 PROTEIN"/>
    <property type="match status" value="1"/>
</dbReference>
<dbReference type="EMBL" id="SSHH01000001">
    <property type="protein sequence ID" value="TIX51071.1"/>
    <property type="molecule type" value="Genomic_DNA"/>
</dbReference>
<dbReference type="RefSeq" id="WP_136691639.1">
    <property type="nucleotide sequence ID" value="NZ_SSHH01000001.1"/>
</dbReference>
<sequence>MIKSVLLHSADRQPGNLFRFLPVVLTLLLATPAVAQDIPQFTTGPVFTDFGPVADVDYDMTIPADAHFRVAFDVTAQAEQGEVNRALTSAARFINMHVRAGVPEERVQVALVIHGPAGNDVLSAEAYAARFDGAENANLPVIAALLDHGVQIIICGQSATGMGIAKADLAPGVQMALSAMTAHALLQQQGYTLNPF</sequence>